<reference evidence="2" key="1">
    <citation type="journal article" date="2019" name="Int. J. Syst. Evol. Microbiol.">
        <title>The Global Catalogue of Microorganisms (GCM) 10K type strain sequencing project: providing services to taxonomists for standard genome sequencing and annotation.</title>
        <authorList>
            <consortium name="The Broad Institute Genomics Platform"/>
            <consortium name="The Broad Institute Genome Sequencing Center for Infectious Disease"/>
            <person name="Wu L."/>
            <person name="Ma J."/>
        </authorList>
    </citation>
    <scope>NUCLEOTIDE SEQUENCE [LARGE SCALE GENOMIC DNA]</scope>
    <source>
        <strain evidence="2">JCM 18302</strain>
    </source>
</reference>
<dbReference type="RefSeq" id="WP_345608963.1">
    <property type="nucleotide sequence ID" value="NZ_BAABJO010000025.1"/>
</dbReference>
<evidence type="ECO:0000313" key="1">
    <source>
        <dbReference type="EMBL" id="GAA5132427.1"/>
    </source>
</evidence>
<keyword evidence="2" id="KW-1185">Reference proteome</keyword>
<accession>A0ABP9NT44</accession>
<dbReference type="Proteomes" id="UP001500804">
    <property type="component" value="Unassembled WGS sequence"/>
</dbReference>
<sequence length="114" mass="12751">MNARTGPAYTGAAWFARHLDPHGVLGHNERDDTAADLHRRHAAVIDAIGRHDVDPYTLADALITRARRRLDAEHREPLPTAEPIDLDTLLADVHLMDERPLPGPMEPSPFRWVA</sequence>
<protein>
    <submittedName>
        <fullName evidence="1">Uncharacterized protein</fullName>
    </submittedName>
</protein>
<gene>
    <name evidence="1" type="ORF">GCM10023320_56980</name>
</gene>
<organism evidence="1 2">
    <name type="scientific">Pseudonocardia adelaidensis</name>
    <dbReference type="NCBI Taxonomy" id="648754"/>
    <lineage>
        <taxon>Bacteria</taxon>
        <taxon>Bacillati</taxon>
        <taxon>Actinomycetota</taxon>
        <taxon>Actinomycetes</taxon>
        <taxon>Pseudonocardiales</taxon>
        <taxon>Pseudonocardiaceae</taxon>
        <taxon>Pseudonocardia</taxon>
    </lineage>
</organism>
<comment type="caution">
    <text evidence="1">The sequence shown here is derived from an EMBL/GenBank/DDBJ whole genome shotgun (WGS) entry which is preliminary data.</text>
</comment>
<dbReference type="EMBL" id="BAABJO010000025">
    <property type="protein sequence ID" value="GAA5132427.1"/>
    <property type="molecule type" value="Genomic_DNA"/>
</dbReference>
<proteinExistence type="predicted"/>
<name>A0ABP9NT44_9PSEU</name>
<evidence type="ECO:0000313" key="2">
    <source>
        <dbReference type="Proteomes" id="UP001500804"/>
    </source>
</evidence>